<dbReference type="Proteomes" id="UP000825729">
    <property type="component" value="Unassembled WGS sequence"/>
</dbReference>
<organism evidence="1 2">
    <name type="scientific">Aristolochia fimbriata</name>
    <name type="common">White veined hardy Dutchman's pipe vine</name>
    <dbReference type="NCBI Taxonomy" id="158543"/>
    <lineage>
        <taxon>Eukaryota</taxon>
        <taxon>Viridiplantae</taxon>
        <taxon>Streptophyta</taxon>
        <taxon>Embryophyta</taxon>
        <taxon>Tracheophyta</taxon>
        <taxon>Spermatophyta</taxon>
        <taxon>Magnoliopsida</taxon>
        <taxon>Magnoliidae</taxon>
        <taxon>Piperales</taxon>
        <taxon>Aristolochiaceae</taxon>
        <taxon>Aristolochia</taxon>
    </lineage>
</organism>
<gene>
    <name evidence="1" type="ORF">H6P81_016063</name>
</gene>
<sequence>MARPADLGRPGQGLLLWRGFSAKGHAAPPPSAAWGLGSPSGDLGGQLSAPLCLLHGGPHHVVTVGTDCGGSGRRRAPGRGRRDKLGLLPPCVLWKGSPLAPRKGLLPQRRSVHWLAPQRERSKAIKPLASVGRWPSALWPSGERPKWPASDPFAQLRVFRSFTLSGGDRSVPPLPILTCLMRRLWRLFGFAMHGRGIGVADQRAACGEWCMLDMRWRCFQPV</sequence>
<keyword evidence="2" id="KW-1185">Reference proteome</keyword>
<protein>
    <submittedName>
        <fullName evidence="1">Uncharacterized protein</fullName>
    </submittedName>
</protein>
<evidence type="ECO:0000313" key="2">
    <source>
        <dbReference type="Proteomes" id="UP000825729"/>
    </source>
</evidence>
<dbReference type="EMBL" id="JAINDJ010000006">
    <property type="protein sequence ID" value="KAG9444723.1"/>
    <property type="molecule type" value="Genomic_DNA"/>
</dbReference>
<accession>A0AAV7EBW1</accession>
<proteinExistence type="predicted"/>
<name>A0AAV7EBW1_ARIFI</name>
<dbReference type="AlphaFoldDB" id="A0AAV7EBW1"/>
<comment type="caution">
    <text evidence="1">The sequence shown here is derived from an EMBL/GenBank/DDBJ whole genome shotgun (WGS) entry which is preliminary data.</text>
</comment>
<reference evidence="1 2" key="1">
    <citation type="submission" date="2021-07" db="EMBL/GenBank/DDBJ databases">
        <title>The Aristolochia fimbriata genome: insights into angiosperm evolution, floral development and chemical biosynthesis.</title>
        <authorList>
            <person name="Jiao Y."/>
        </authorList>
    </citation>
    <scope>NUCLEOTIDE SEQUENCE [LARGE SCALE GENOMIC DNA]</scope>
    <source>
        <strain evidence="1">IBCAS-2021</strain>
        <tissue evidence="1">Leaf</tissue>
    </source>
</reference>
<evidence type="ECO:0000313" key="1">
    <source>
        <dbReference type="EMBL" id="KAG9444723.1"/>
    </source>
</evidence>